<dbReference type="EMBL" id="MAYW01000071">
    <property type="protein sequence ID" value="ODS32248.1"/>
    <property type="molecule type" value="Genomic_DNA"/>
</dbReference>
<sequence length="42" mass="4518">MKKVYSLLAVLILILFVVGCTYTGSGKPADTGSQTSGYEDKY</sequence>
<dbReference type="AlphaFoldDB" id="A0A1E3X9G0"/>
<name>A0A1E3X9G0_9BACT</name>
<evidence type="ECO:0000313" key="2">
    <source>
        <dbReference type="Proteomes" id="UP000094056"/>
    </source>
</evidence>
<comment type="caution">
    <text evidence="1">The sequence shown here is derived from an EMBL/GenBank/DDBJ whole genome shotgun (WGS) entry which is preliminary data.</text>
</comment>
<organism evidence="1 2">
    <name type="scientific">Candidatus Scalindua rubra</name>
    <dbReference type="NCBI Taxonomy" id="1872076"/>
    <lineage>
        <taxon>Bacteria</taxon>
        <taxon>Pseudomonadati</taxon>
        <taxon>Planctomycetota</taxon>
        <taxon>Candidatus Brocadiia</taxon>
        <taxon>Candidatus Brocadiales</taxon>
        <taxon>Candidatus Scalinduaceae</taxon>
        <taxon>Candidatus Scalindua</taxon>
    </lineage>
</organism>
<reference evidence="1 2" key="1">
    <citation type="submission" date="2016-07" db="EMBL/GenBank/DDBJ databases">
        <title>Draft genome of Scalindua rubra, obtained from a brine-seawater interface in the Red Sea, sheds light on salt adaptation in anammox bacteria.</title>
        <authorList>
            <person name="Speth D.R."/>
            <person name="Lagkouvardos I."/>
            <person name="Wang Y."/>
            <person name="Qian P.-Y."/>
            <person name="Dutilh B.E."/>
            <person name="Jetten M.S."/>
        </authorList>
    </citation>
    <scope>NUCLEOTIDE SEQUENCE [LARGE SCALE GENOMIC DNA]</scope>
    <source>
        <strain evidence="1">BSI-1</strain>
    </source>
</reference>
<dbReference type="Proteomes" id="UP000094056">
    <property type="component" value="Unassembled WGS sequence"/>
</dbReference>
<proteinExistence type="predicted"/>
<protein>
    <submittedName>
        <fullName evidence="1">Uncharacterized protein</fullName>
    </submittedName>
</protein>
<accession>A0A1E3X9G0</accession>
<dbReference type="PROSITE" id="PS51257">
    <property type="entry name" value="PROKAR_LIPOPROTEIN"/>
    <property type="match status" value="1"/>
</dbReference>
<evidence type="ECO:0000313" key="1">
    <source>
        <dbReference type="EMBL" id="ODS32248.1"/>
    </source>
</evidence>
<gene>
    <name evidence="1" type="ORF">SCARUB_02642</name>
</gene>